<reference evidence="2 3" key="1">
    <citation type="submission" date="2018-11" db="EMBL/GenBank/DDBJ databases">
        <title>Novel Erysipelotrichaceae bacterium isolated from small intestine of a swine.</title>
        <authorList>
            <person name="Kim J.S."/>
            <person name="Choe H."/>
            <person name="Lee Y.R."/>
            <person name="Kim K.M."/>
            <person name="Park D.S."/>
        </authorList>
    </citation>
    <scope>NUCLEOTIDE SEQUENCE [LARGE SCALE GENOMIC DNA]</scope>
    <source>
        <strain evidence="2 3">SG0102</strain>
    </source>
</reference>
<gene>
    <name evidence="2" type="ORF">SG0102_29840</name>
</gene>
<dbReference type="NCBIfam" id="TIGR00254">
    <property type="entry name" value="GGDEF"/>
    <property type="match status" value="1"/>
</dbReference>
<dbReference type="PANTHER" id="PTHR45138:SF9">
    <property type="entry name" value="DIGUANYLATE CYCLASE DGCM-RELATED"/>
    <property type="match status" value="1"/>
</dbReference>
<dbReference type="OrthoDB" id="9805474at2"/>
<proteinExistence type="predicted"/>
<keyword evidence="3" id="KW-1185">Reference proteome</keyword>
<dbReference type="InterPro" id="IPR029016">
    <property type="entry name" value="GAF-like_dom_sf"/>
</dbReference>
<name>A0A3G9JAE4_9FIRM</name>
<dbReference type="CDD" id="cd01949">
    <property type="entry name" value="GGDEF"/>
    <property type="match status" value="1"/>
</dbReference>
<dbReference type="Gene3D" id="3.30.70.270">
    <property type="match status" value="1"/>
</dbReference>
<accession>A0A3G9JAE4</accession>
<dbReference type="GO" id="GO:1902201">
    <property type="term" value="P:negative regulation of bacterial-type flagellum-dependent cell motility"/>
    <property type="evidence" value="ECO:0007669"/>
    <property type="project" value="TreeGrafter"/>
</dbReference>
<dbReference type="SUPFAM" id="SSF55073">
    <property type="entry name" value="Nucleotide cyclase"/>
    <property type="match status" value="1"/>
</dbReference>
<dbReference type="GO" id="GO:0052621">
    <property type="term" value="F:diguanylate cyclase activity"/>
    <property type="evidence" value="ECO:0007669"/>
    <property type="project" value="TreeGrafter"/>
</dbReference>
<dbReference type="GO" id="GO:0005886">
    <property type="term" value="C:plasma membrane"/>
    <property type="evidence" value="ECO:0007669"/>
    <property type="project" value="TreeGrafter"/>
</dbReference>
<evidence type="ECO:0000313" key="3">
    <source>
        <dbReference type="Proteomes" id="UP000268059"/>
    </source>
</evidence>
<evidence type="ECO:0000313" key="2">
    <source>
        <dbReference type="EMBL" id="BBH28050.1"/>
    </source>
</evidence>
<dbReference type="SUPFAM" id="SSF55781">
    <property type="entry name" value="GAF domain-like"/>
    <property type="match status" value="1"/>
</dbReference>
<dbReference type="InterPro" id="IPR043128">
    <property type="entry name" value="Rev_trsase/Diguanyl_cyclase"/>
</dbReference>
<dbReference type="Pfam" id="PF00990">
    <property type="entry name" value="GGDEF"/>
    <property type="match status" value="1"/>
</dbReference>
<protein>
    <recommendedName>
        <fullName evidence="1">GGDEF domain-containing protein</fullName>
    </recommendedName>
</protein>
<dbReference type="RefSeq" id="WP_157983082.1">
    <property type="nucleotide sequence ID" value="NZ_AP019309.1"/>
</dbReference>
<evidence type="ECO:0000259" key="1">
    <source>
        <dbReference type="PROSITE" id="PS50887"/>
    </source>
</evidence>
<dbReference type="InterPro" id="IPR029787">
    <property type="entry name" value="Nucleotide_cyclase"/>
</dbReference>
<dbReference type="PANTHER" id="PTHR45138">
    <property type="entry name" value="REGULATORY COMPONENTS OF SENSORY TRANSDUCTION SYSTEM"/>
    <property type="match status" value="1"/>
</dbReference>
<dbReference type="GO" id="GO:0043709">
    <property type="term" value="P:cell adhesion involved in single-species biofilm formation"/>
    <property type="evidence" value="ECO:0007669"/>
    <property type="project" value="TreeGrafter"/>
</dbReference>
<dbReference type="Proteomes" id="UP000268059">
    <property type="component" value="Chromosome"/>
</dbReference>
<organism evidence="2 3">
    <name type="scientific">Intestinibaculum porci</name>
    <dbReference type="NCBI Taxonomy" id="2487118"/>
    <lineage>
        <taxon>Bacteria</taxon>
        <taxon>Bacillati</taxon>
        <taxon>Bacillota</taxon>
        <taxon>Erysipelotrichia</taxon>
        <taxon>Erysipelotrichales</taxon>
        <taxon>Erysipelotrichaceae</taxon>
        <taxon>Intestinibaculum</taxon>
    </lineage>
</organism>
<dbReference type="AlphaFoldDB" id="A0A3G9JAE4"/>
<feature type="domain" description="GGDEF" evidence="1">
    <location>
        <begin position="320"/>
        <end position="448"/>
    </location>
</feature>
<dbReference type="SMART" id="SM00267">
    <property type="entry name" value="GGDEF"/>
    <property type="match status" value="1"/>
</dbReference>
<dbReference type="Gene3D" id="3.30.450.40">
    <property type="match status" value="1"/>
</dbReference>
<dbReference type="PROSITE" id="PS50887">
    <property type="entry name" value="GGDEF"/>
    <property type="match status" value="1"/>
</dbReference>
<dbReference type="InterPro" id="IPR050469">
    <property type="entry name" value="Diguanylate_Cyclase"/>
</dbReference>
<dbReference type="EMBL" id="AP019309">
    <property type="protein sequence ID" value="BBH28050.1"/>
    <property type="molecule type" value="Genomic_DNA"/>
</dbReference>
<dbReference type="InterPro" id="IPR000160">
    <property type="entry name" value="GGDEF_dom"/>
</dbReference>
<dbReference type="KEGG" id="ebm:SG0102_29840"/>
<sequence length="448" mass="51926">MKELMQFFENYEDVVYITEISTNKVVFLNKAGREALHLTSDDQYLGQKCYKTFYGYDLPCANCTNDFLNENTFYDWSVINERVASTFLVRDTMIVENGVAYRVEIATDLNTLNPSPSQTQIKMNNNERILNNVYDAAYSTNDPIKAIELSIETLGRQFDSDRMYIFEDNPDGTSSNTYEWCREGITPEIHNLQNVSASTMHVWNKHFEKGENIIIYDLEEYKPIDPEMYDTLKPQNIHSLVVGPLTLGNQRFGFYGVDNPPHDAIGNITTMYTLLGKFLASLVRDRDRAKKLRQLSYNDALTGLFNRASLHDYMKALKNQSITFFFFDLNGLKHINDYYGHHEGDLFIIRAANVLKNFFMPDPVFRMGGDEFLSIKIGLTEAEAQDMNEALRKHLVDEDISTAVGMVWKPDNSLPFNIIFKEADYQMYNDKKKYYSSRLHDRRIDRNS</sequence>
<dbReference type="InParanoid" id="A0A3G9JAE4"/>